<name>A0A0C5VV42_9GAMM</name>
<dbReference type="EMBL" id="CP007142">
    <property type="protein sequence ID" value="AJQ94244.1"/>
    <property type="molecule type" value="Genomic_DNA"/>
</dbReference>
<evidence type="ECO:0000313" key="1">
    <source>
        <dbReference type="EMBL" id="AJQ94244.1"/>
    </source>
</evidence>
<dbReference type="OrthoDB" id="6302090at2"/>
<protein>
    <submittedName>
        <fullName evidence="1">Uncharacterized protein</fullName>
    </submittedName>
</protein>
<dbReference type="HOGENOM" id="CLU_1862359_0_0_6"/>
<proteinExistence type="predicted"/>
<dbReference type="AlphaFoldDB" id="A0A0C5VV42"/>
<dbReference type="InterPro" id="IPR045362">
    <property type="entry name" value="CIS_spike_tip"/>
</dbReference>
<evidence type="ECO:0000313" key="2">
    <source>
        <dbReference type="Proteomes" id="UP000032266"/>
    </source>
</evidence>
<keyword evidence="2" id="KW-1185">Reference proteome</keyword>
<accession>A0A0C5VV42</accession>
<organism evidence="1 2">
    <name type="scientific">Gynuella sunshinyii YC6258</name>
    <dbReference type="NCBI Taxonomy" id="1445510"/>
    <lineage>
        <taxon>Bacteria</taxon>
        <taxon>Pseudomonadati</taxon>
        <taxon>Pseudomonadota</taxon>
        <taxon>Gammaproteobacteria</taxon>
        <taxon>Oceanospirillales</taxon>
        <taxon>Saccharospirillaceae</taxon>
        <taxon>Gynuella</taxon>
    </lineage>
</organism>
<dbReference type="KEGG" id="gsn:YC6258_02206"/>
<dbReference type="RefSeq" id="WP_044616814.1">
    <property type="nucleotide sequence ID" value="NZ_CP007142.1"/>
</dbReference>
<dbReference type="STRING" id="1445510.YC6258_02206"/>
<reference evidence="1 2" key="1">
    <citation type="submission" date="2014-01" db="EMBL/GenBank/DDBJ databases">
        <title>Full genme sequencing of cellulolytic bacterium Gynuella sunshinyii YC6258T gen. nov., sp. nov.</title>
        <authorList>
            <person name="Khan H."/>
            <person name="Chung E.J."/>
            <person name="Chung Y.R."/>
        </authorList>
    </citation>
    <scope>NUCLEOTIDE SEQUENCE [LARGE SCALE GENOMIC DNA]</scope>
    <source>
        <strain evidence="1 2">YC6258</strain>
    </source>
</reference>
<sequence length="137" mass="14289">MAKVLAANAVLTVQLDKGISLLPMLPPLQVQSTGIIDMANELVVEADLEQFLTQNFTNIPYINPPFVNGFVSFASISSIELAEKTIKKGDPVVLVSDIKCSVTAIPAINPGNGQPDSNPPTEVTLSSAAAAGKIDSA</sequence>
<gene>
    <name evidence="1" type="ORF">YC6258_02206</name>
</gene>
<dbReference type="Pfam" id="PF19267">
    <property type="entry name" value="CIS_spike_tip"/>
    <property type="match status" value="1"/>
</dbReference>
<dbReference type="Proteomes" id="UP000032266">
    <property type="component" value="Chromosome"/>
</dbReference>